<accession>A0ABS9QNN7</accession>
<dbReference type="EMBL" id="JAKREW010000067">
    <property type="protein sequence ID" value="MCG7509056.1"/>
    <property type="molecule type" value="Genomic_DNA"/>
</dbReference>
<keyword evidence="2" id="KW-1185">Reference proteome</keyword>
<reference evidence="1 2" key="1">
    <citation type="submission" date="2022-02" db="EMBL/GenBank/DDBJ databases">
        <title>Draft genome sequence of Mezorhizobium retamae strain IRAMC:0171 isolated from Retama raetam nodules.</title>
        <authorList>
            <person name="Bengaied R."/>
            <person name="Sbissi I."/>
            <person name="Huber K."/>
            <person name="Ghodbane F."/>
            <person name="Nouioui I."/>
            <person name="Tarhouni M."/>
            <person name="Gtari M."/>
        </authorList>
    </citation>
    <scope>NUCLEOTIDE SEQUENCE [LARGE SCALE GENOMIC DNA]</scope>
    <source>
        <strain evidence="1 2">IRAMC:0171</strain>
    </source>
</reference>
<evidence type="ECO:0000313" key="1">
    <source>
        <dbReference type="EMBL" id="MCG7509056.1"/>
    </source>
</evidence>
<dbReference type="RefSeq" id="WP_239370553.1">
    <property type="nucleotide sequence ID" value="NZ_JAKREW010000067.1"/>
</dbReference>
<name>A0ABS9QNN7_9HYPH</name>
<proteinExistence type="predicted"/>
<gene>
    <name evidence="1" type="ORF">L4923_28880</name>
</gene>
<sequence length="102" mass="11516">MQMEIERRQDEAEARIRAVIMKELCEAMHATNLPPLAVLRLAARSIGSIYREMADAHLGFDRCVCGWQPHAADVELLCMALMTACTQRRTTDLRLMRVEGSA</sequence>
<dbReference type="Proteomes" id="UP001201701">
    <property type="component" value="Unassembled WGS sequence"/>
</dbReference>
<protein>
    <submittedName>
        <fullName evidence="1">Uncharacterized protein</fullName>
    </submittedName>
</protein>
<organism evidence="1 2">
    <name type="scientific">Mesorhizobium retamae</name>
    <dbReference type="NCBI Taxonomy" id="2912854"/>
    <lineage>
        <taxon>Bacteria</taxon>
        <taxon>Pseudomonadati</taxon>
        <taxon>Pseudomonadota</taxon>
        <taxon>Alphaproteobacteria</taxon>
        <taxon>Hyphomicrobiales</taxon>
        <taxon>Phyllobacteriaceae</taxon>
        <taxon>Mesorhizobium</taxon>
    </lineage>
</organism>
<evidence type="ECO:0000313" key="2">
    <source>
        <dbReference type="Proteomes" id="UP001201701"/>
    </source>
</evidence>
<comment type="caution">
    <text evidence="1">The sequence shown here is derived from an EMBL/GenBank/DDBJ whole genome shotgun (WGS) entry which is preliminary data.</text>
</comment>